<dbReference type="NCBIfam" id="TIGR00099">
    <property type="entry name" value="Cof-subfamily"/>
    <property type="match status" value="1"/>
</dbReference>
<dbReference type="RefSeq" id="WP_117528926.1">
    <property type="nucleotide sequence ID" value="NZ_JAQDKA010000016.1"/>
</dbReference>
<dbReference type="InterPro" id="IPR023214">
    <property type="entry name" value="HAD_sf"/>
</dbReference>
<dbReference type="InterPro" id="IPR036412">
    <property type="entry name" value="HAD-like_sf"/>
</dbReference>
<proteinExistence type="predicted"/>
<dbReference type="GO" id="GO:0016791">
    <property type="term" value="F:phosphatase activity"/>
    <property type="evidence" value="ECO:0007669"/>
    <property type="project" value="UniProtKB-ARBA"/>
</dbReference>
<dbReference type="SUPFAM" id="SSF56784">
    <property type="entry name" value="HAD-like"/>
    <property type="match status" value="1"/>
</dbReference>
<dbReference type="GO" id="GO:0005829">
    <property type="term" value="C:cytosol"/>
    <property type="evidence" value="ECO:0007669"/>
    <property type="project" value="TreeGrafter"/>
</dbReference>
<dbReference type="Gene3D" id="3.30.1240.10">
    <property type="match status" value="1"/>
</dbReference>
<dbReference type="NCBIfam" id="TIGR01484">
    <property type="entry name" value="HAD-SF-IIB"/>
    <property type="match status" value="1"/>
</dbReference>
<dbReference type="CDD" id="cd07516">
    <property type="entry name" value="HAD_Pase"/>
    <property type="match status" value="1"/>
</dbReference>
<dbReference type="PANTHER" id="PTHR10000">
    <property type="entry name" value="PHOSPHOSERINE PHOSPHATASE"/>
    <property type="match status" value="1"/>
</dbReference>
<dbReference type="PANTHER" id="PTHR10000:SF8">
    <property type="entry name" value="HAD SUPERFAMILY HYDROLASE-LIKE, TYPE 3"/>
    <property type="match status" value="1"/>
</dbReference>
<evidence type="ECO:0000313" key="1">
    <source>
        <dbReference type="EMBL" id="RGB75570.1"/>
    </source>
</evidence>
<name>A0A3E2TH31_9FIRM</name>
<gene>
    <name evidence="1" type="ORF">DW070_13875</name>
</gene>
<dbReference type="Proteomes" id="UP000260773">
    <property type="component" value="Unassembled WGS sequence"/>
</dbReference>
<dbReference type="EMBL" id="QVEP01000045">
    <property type="protein sequence ID" value="RGB75570.1"/>
    <property type="molecule type" value="Genomic_DNA"/>
</dbReference>
<organism evidence="1 2">
    <name type="scientific">Coprococcus catus</name>
    <dbReference type="NCBI Taxonomy" id="116085"/>
    <lineage>
        <taxon>Bacteria</taxon>
        <taxon>Bacillati</taxon>
        <taxon>Bacillota</taxon>
        <taxon>Clostridia</taxon>
        <taxon>Lachnospirales</taxon>
        <taxon>Lachnospiraceae</taxon>
        <taxon>Coprococcus</taxon>
    </lineage>
</organism>
<dbReference type="AlphaFoldDB" id="A0A3E2TH31"/>
<protein>
    <submittedName>
        <fullName evidence="1">HAD family phosphatase</fullName>
    </submittedName>
</protein>
<dbReference type="Gene3D" id="3.40.50.1000">
    <property type="entry name" value="HAD superfamily/HAD-like"/>
    <property type="match status" value="1"/>
</dbReference>
<dbReference type="SFLD" id="SFLDG01140">
    <property type="entry name" value="C2.B:_Phosphomannomutase_and_P"/>
    <property type="match status" value="1"/>
</dbReference>
<comment type="caution">
    <text evidence="1">The sequence shown here is derived from an EMBL/GenBank/DDBJ whole genome shotgun (WGS) entry which is preliminary data.</text>
</comment>
<dbReference type="InterPro" id="IPR000150">
    <property type="entry name" value="Cof"/>
</dbReference>
<dbReference type="InterPro" id="IPR006379">
    <property type="entry name" value="HAD-SF_hydro_IIB"/>
</dbReference>
<dbReference type="GO" id="GO:0000287">
    <property type="term" value="F:magnesium ion binding"/>
    <property type="evidence" value="ECO:0007669"/>
    <property type="project" value="TreeGrafter"/>
</dbReference>
<dbReference type="SFLD" id="SFLDS00003">
    <property type="entry name" value="Haloacid_Dehalogenase"/>
    <property type="match status" value="1"/>
</dbReference>
<accession>A0A3E2TH31</accession>
<sequence>MEREIKLVALDLDGTTFNSEKVITERTRKAIAAAIKKGVIVMPATGRQKTGLPESFTSIPGVRYALTSNGGAVVDLWEDSIIYADFIPYKTACRVIDHLIQIDALIEFYHDGKSYADRKSYNRALHVYKNFPDWFKEYIKVSRIPVDDLRERVYSGKFNIEKMLASFDDMILRQQLFDEMHNDPELSVVFGNSFNVEITAATANKGHSLLKLAEKLGIMPEQIMVCGDTMNDRTMFEAAGLAVAMGNADEEIKAMADDVTLSNDEDGVAAAIEKWVL</sequence>
<evidence type="ECO:0000313" key="2">
    <source>
        <dbReference type="Proteomes" id="UP000260773"/>
    </source>
</evidence>
<reference evidence="1 2" key="1">
    <citation type="submission" date="2018-08" db="EMBL/GenBank/DDBJ databases">
        <title>A genome reference for cultivated species of the human gut microbiota.</title>
        <authorList>
            <person name="Zou Y."/>
            <person name="Xue W."/>
            <person name="Luo G."/>
        </authorList>
    </citation>
    <scope>NUCLEOTIDE SEQUENCE [LARGE SCALE GENOMIC DNA]</scope>
    <source>
        <strain evidence="1 2">AF45-17</strain>
    </source>
</reference>
<dbReference type="Pfam" id="PF08282">
    <property type="entry name" value="Hydrolase_3"/>
    <property type="match status" value="1"/>
</dbReference>